<dbReference type="AlphaFoldDB" id="A0A923HWR5"/>
<comment type="caution">
    <text evidence="1">The sequence shown here is derived from an EMBL/GenBank/DDBJ whole genome shotgun (WGS) entry which is preliminary data.</text>
</comment>
<proteinExistence type="predicted"/>
<name>A0A923HWR5_9BURK</name>
<organism evidence="1 2">
    <name type="scientific">Undibacterium nitidum</name>
    <dbReference type="NCBI Taxonomy" id="2762298"/>
    <lineage>
        <taxon>Bacteria</taxon>
        <taxon>Pseudomonadati</taxon>
        <taxon>Pseudomonadota</taxon>
        <taxon>Betaproteobacteria</taxon>
        <taxon>Burkholderiales</taxon>
        <taxon>Oxalobacteraceae</taxon>
        <taxon>Undibacterium</taxon>
    </lineage>
</organism>
<evidence type="ECO:0000313" key="2">
    <source>
        <dbReference type="Proteomes" id="UP000627446"/>
    </source>
</evidence>
<dbReference type="RefSeq" id="WP_186915926.1">
    <property type="nucleotide sequence ID" value="NZ_JACOFZ010000002.1"/>
</dbReference>
<gene>
    <name evidence="1" type="ORF">H8K36_09350</name>
</gene>
<evidence type="ECO:0000313" key="1">
    <source>
        <dbReference type="EMBL" id="MBC3881576.1"/>
    </source>
</evidence>
<keyword evidence="2" id="KW-1185">Reference proteome</keyword>
<sequence length="439" mass="50432">MHSARNSRKILPKTPIPFFSPLVKAIESMKQERATASHWTNTIKNLIHQGVSNEEIFDSEINSWLSLFSAENIIMKSDVLKRLNLNDRIPTICTEGKIRYRPSVEFESCDIKIKGAALPKKLKPRDGIGIICFRNPSFNYKLMAYTVVSPLFPSPQVWLLLDDRNQIVSASPSRLEFISEAAAMLFARQHASERFPGCGPIVSRNKWAGFTLPDAKSYCEYLFVFRPDQFFGYVTHFDVQNVFLHLRTSIRCGENNEKIFFIEELQSDWHAHGKIVGYGKGEGQVPTAPFQRSWHELGMRLALYIASLQNCSAIGWTTAAQQCARFMTAKRSGMERFYDNILPKYFTKLAKEWSTLPYITTISCRSIGHYLRPEGDHWRIFNEGKLVSTETFEYATRNSPDEQSESNFKKTPIHRLDLSTQMKSDILRQGIPLYGTWKK</sequence>
<dbReference type="Proteomes" id="UP000627446">
    <property type="component" value="Unassembled WGS sequence"/>
</dbReference>
<reference evidence="1" key="1">
    <citation type="submission" date="2020-08" db="EMBL/GenBank/DDBJ databases">
        <title>Novel species isolated from subtropical streams in China.</title>
        <authorList>
            <person name="Lu H."/>
        </authorList>
    </citation>
    <scope>NUCLEOTIDE SEQUENCE</scope>
    <source>
        <strain evidence="1">LX22W</strain>
    </source>
</reference>
<protein>
    <submittedName>
        <fullName evidence="1">Uncharacterized protein</fullName>
    </submittedName>
</protein>
<accession>A0A923HWR5</accession>
<dbReference type="EMBL" id="JACOFZ010000002">
    <property type="protein sequence ID" value="MBC3881576.1"/>
    <property type="molecule type" value="Genomic_DNA"/>
</dbReference>